<reference evidence="3" key="1">
    <citation type="submission" date="2017-02" db="UniProtKB">
        <authorList>
            <consortium name="WormBaseParasite"/>
        </authorList>
    </citation>
    <scope>IDENTIFICATION</scope>
</reference>
<name>A0A0N4VV34_HAEPC</name>
<gene>
    <name evidence="1" type="ORF">HPLM_LOCUS1152</name>
</gene>
<evidence type="ECO:0000313" key="2">
    <source>
        <dbReference type="Proteomes" id="UP000268014"/>
    </source>
</evidence>
<keyword evidence="2" id="KW-1185">Reference proteome</keyword>
<evidence type="ECO:0000313" key="3">
    <source>
        <dbReference type="WBParaSite" id="HPLM_0000115101-mRNA-1"/>
    </source>
</evidence>
<sequence length="63" mass="7816">MLYCFKKLFQQWHMRLHQHSICSKFLLRWIKIAFFSAIFFELIQWEGNAFIVVVPFNLFLAYR</sequence>
<protein>
    <submittedName>
        <fullName evidence="1 3">Uncharacterized protein</fullName>
    </submittedName>
</protein>
<proteinExistence type="predicted"/>
<dbReference type="Proteomes" id="UP000268014">
    <property type="component" value="Unassembled WGS sequence"/>
</dbReference>
<accession>A0A0N4VV34</accession>
<dbReference type="EMBL" id="UZAF01001368">
    <property type="protein sequence ID" value="VDO08140.1"/>
    <property type="molecule type" value="Genomic_DNA"/>
</dbReference>
<dbReference type="WBParaSite" id="HPLM_0000115101-mRNA-1">
    <property type="protein sequence ID" value="HPLM_0000115101-mRNA-1"/>
    <property type="gene ID" value="HPLM_0000115101"/>
</dbReference>
<reference evidence="1 2" key="2">
    <citation type="submission" date="2018-11" db="EMBL/GenBank/DDBJ databases">
        <authorList>
            <consortium name="Pathogen Informatics"/>
        </authorList>
    </citation>
    <scope>NUCLEOTIDE SEQUENCE [LARGE SCALE GENOMIC DNA]</scope>
    <source>
        <strain evidence="1 2">MHpl1</strain>
    </source>
</reference>
<organism evidence="3">
    <name type="scientific">Haemonchus placei</name>
    <name type="common">Barber's pole worm</name>
    <dbReference type="NCBI Taxonomy" id="6290"/>
    <lineage>
        <taxon>Eukaryota</taxon>
        <taxon>Metazoa</taxon>
        <taxon>Ecdysozoa</taxon>
        <taxon>Nematoda</taxon>
        <taxon>Chromadorea</taxon>
        <taxon>Rhabditida</taxon>
        <taxon>Rhabditina</taxon>
        <taxon>Rhabditomorpha</taxon>
        <taxon>Strongyloidea</taxon>
        <taxon>Trichostrongylidae</taxon>
        <taxon>Haemonchus</taxon>
    </lineage>
</organism>
<dbReference type="AlphaFoldDB" id="A0A0N4VV34"/>
<evidence type="ECO:0000313" key="1">
    <source>
        <dbReference type="EMBL" id="VDO08140.1"/>
    </source>
</evidence>